<evidence type="ECO:0000256" key="7">
    <source>
        <dbReference type="SAM" id="MobiDB-lite"/>
    </source>
</evidence>
<feature type="region of interest" description="Disordered" evidence="7">
    <location>
        <begin position="322"/>
        <end position="473"/>
    </location>
</feature>
<comment type="caution">
    <text evidence="9">The sequence shown here is derived from an EMBL/GenBank/DDBJ whole genome shotgun (WGS) entry which is preliminary data.</text>
</comment>
<evidence type="ECO:0000256" key="1">
    <source>
        <dbReference type="ARBA" id="ARBA00000073"/>
    </source>
</evidence>
<dbReference type="InterPro" id="IPR006145">
    <property type="entry name" value="PsdUridine_synth_RsuA/RluA"/>
</dbReference>
<evidence type="ECO:0000259" key="8">
    <source>
        <dbReference type="SMART" id="SM00363"/>
    </source>
</evidence>
<dbReference type="Pfam" id="PF00849">
    <property type="entry name" value="PseudoU_synth_2"/>
    <property type="match status" value="1"/>
</dbReference>
<feature type="region of interest" description="Disordered" evidence="7">
    <location>
        <begin position="1"/>
        <end position="50"/>
    </location>
</feature>
<dbReference type="SUPFAM" id="SSF55120">
    <property type="entry name" value="Pseudouridine synthase"/>
    <property type="match status" value="1"/>
</dbReference>
<dbReference type="InterPro" id="IPR020103">
    <property type="entry name" value="PsdUridine_synth_cat_dom_sf"/>
</dbReference>
<evidence type="ECO:0000313" key="9">
    <source>
        <dbReference type="EMBL" id="MFD2258328.1"/>
    </source>
</evidence>
<feature type="compositionally biased region" description="Basic and acidic residues" evidence="7">
    <location>
        <begin position="340"/>
        <end position="350"/>
    </location>
</feature>
<dbReference type="EMBL" id="JBHUIR010000005">
    <property type="protein sequence ID" value="MFD2258328.1"/>
    <property type="molecule type" value="Genomic_DNA"/>
</dbReference>
<dbReference type="InterPro" id="IPR050343">
    <property type="entry name" value="RsuA_PseudoU_synthase"/>
</dbReference>
<dbReference type="PANTHER" id="PTHR47683:SF3">
    <property type="entry name" value="RIBOSOMAL LARGE SUBUNIT PSEUDOURIDINE SYNTHASE B"/>
    <property type="match status" value="1"/>
</dbReference>
<gene>
    <name evidence="9" type="ORF">ACFSMZ_00910</name>
</gene>
<comment type="catalytic activity">
    <reaction evidence="1">
        <text>a uridine in RNA = a pseudouridine in RNA</text>
        <dbReference type="Rhea" id="RHEA:48348"/>
        <dbReference type="Rhea" id="RHEA-COMP:12068"/>
        <dbReference type="Rhea" id="RHEA-COMP:12069"/>
        <dbReference type="ChEBI" id="CHEBI:65314"/>
        <dbReference type="ChEBI" id="CHEBI:65315"/>
    </reaction>
</comment>
<accession>A0ABW5DB78</accession>
<dbReference type="InterPro" id="IPR042092">
    <property type="entry name" value="PsdUridine_s_RsuA/RluB/E/F_cat"/>
</dbReference>
<evidence type="ECO:0000256" key="2">
    <source>
        <dbReference type="ARBA" id="ARBA00008348"/>
    </source>
</evidence>
<feature type="compositionally biased region" description="Low complexity" evidence="7">
    <location>
        <begin position="372"/>
        <end position="381"/>
    </location>
</feature>
<comment type="similarity">
    <text evidence="2 6">Belongs to the pseudouridine synthase RsuA family.</text>
</comment>
<evidence type="ECO:0000256" key="6">
    <source>
        <dbReference type="RuleBase" id="RU003887"/>
    </source>
</evidence>
<dbReference type="Gene3D" id="3.30.70.580">
    <property type="entry name" value="Pseudouridine synthase I, catalytic domain, N-terminal subdomain"/>
    <property type="match status" value="1"/>
</dbReference>
<dbReference type="EC" id="5.4.99.-" evidence="6"/>
<dbReference type="GO" id="GO:0016853">
    <property type="term" value="F:isomerase activity"/>
    <property type="evidence" value="ECO:0007669"/>
    <property type="project" value="UniProtKB-KW"/>
</dbReference>
<dbReference type="RefSeq" id="WP_345100107.1">
    <property type="nucleotide sequence ID" value="NZ_BAABGS010000073.1"/>
</dbReference>
<feature type="domain" description="RNA-binding S4" evidence="8">
    <location>
        <begin position="53"/>
        <end position="112"/>
    </location>
</feature>
<proteinExistence type="inferred from homology"/>
<sequence length="473" mass="50373">MKNKKQPAAAAGQGSGPRKKYDTTEKSAGKRTGSAKAAKNAGAQIAGEADGSERIAKRLARAGIASRREAEAMIAEGRVKVNGKVLTTPAVNVSPRDRIEVDGERLPPPERTRLFLFHKPAGLVTTTKDPEGRPTIFDVLPKGMPRVVTVGRLDINTEGLLLLTNDGGLARVLELPTTGWLRRYRVRVHGQVEQEQLDELRNGIAVDGVFYGSIEATLDRKQGSNAWLTVAFREGKNREVKNVMGALGLQVTRLIRVSFGPFQLGDLPEGAVQEVKGRTLRDQLGPRLVEEAGANFDAPILYPFPNRPVRAGQEPAELLALEEKEGKKEQTAAPKGRKKSREEIREEARARLQTKPLRSVKATRGAAGKGAAGAKAAVAGKAAGGTDGRKTGGKRTEVVEPMRPRTAHVWIAPGARPTVKKETPASKPKPAKGAARKADSTGKAGKAAKAAKPAKAGAKPAGKSRAGAAKKKR</sequence>
<dbReference type="Gene3D" id="3.30.70.1560">
    <property type="entry name" value="Alpha-L RNA-binding motif"/>
    <property type="match status" value="1"/>
</dbReference>
<dbReference type="InterPro" id="IPR018496">
    <property type="entry name" value="PsdUridine_synth_RsuA/RluB_CS"/>
</dbReference>
<reference evidence="10" key="1">
    <citation type="journal article" date="2019" name="Int. J. Syst. Evol. Microbiol.">
        <title>The Global Catalogue of Microorganisms (GCM) 10K type strain sequencing project: providing services to taxonomists for standard genome sequencing and annotation.</title>
        <authorList>
            <consortium name="The Broad Institute Genomics Platform"/>
            <consortium name="The Broad Institute Genome Sequencing Center for Infectious Disease"/>
            <person name="Wu L."/>
            <person name="Ma J."/>
        </authorList>
    </citation>
    <scope>NUCLEOTIDE SEQUENCE [LARGE SCALE GENOMIC DNA]</scope>
    <source>
        <strain evidence="10">KCTC 23707</strain>
    </source>
</reference>
<dbReference type="Proteomes" id="UP001597373">
    <property type="component" value="Unassembled WGS sequence"/>
</dbReference>
<dbReference type="Pfam" id="PF01479">
    <property type="entry name" value="S4"/>
    <property type="match status" value="1"/>
</dbReference>
<protein>
    <recommendedName>
        <fullName evidence="6">Pseudouridine synthase</fullName>
        <ecNumber evidence="6">5.4.99.-</ecNumber>
    </recommendedName>
</protein>
<dbReference type="SMART" id="SM00363">
    <property type="entry name" value="S4"/>
    <property type="match status" value="1"/>
</dbReference>
<dbReference type="PROSITE" id="PS50889">
    <property type="entry name" value="S4"/>
    <property type="match status" value="1"/>
</dbReference>
<keyword evidence="10" id="KW-1185">Reference proteome</keyword>
<feature type="compositionally biased region" description="Basic and acidic residues" evidence="7">
    <location>
        <begin position="19"/>
        <end position="28"/>
    </location>
</feature>
<dbReference type="PROSITE" id="PS01149">
    <property type="entry name" value="PSI_RSU"/>
    <property type="match status" value="1"/>
</dbReference>
<dbReference type="InterPro" id="IPR036986">
    <property type="entry name" value="S4_RNA-bd_sf"/>
</dbReference>
<dbReference type="NCBIfam" id="TIGR00093">
    <property type="entry name" value="pseudouridine synthase"/>
    <property type="match status" value="1"/>
</dbReference>
<evidence type="ECO:0000313" key="10">
    <source>
        <dbReference type="Proteomes" id="UP001597373"/>
    </source>
</evidence>
<feature type="compositionally biased region" description="Low complexity" evidence="7">
    <location>
        <begin position="35"/>
        <end position="49"/>
    </location>
</feature>
<name>A0ABW5DB78_9HYPH</name>
<dbReference type="PANTHER" id="PTHR47683">
    <property type="entry name" value="PSEUDOURIDINE SYNTHASE FAMILY PROTEIN-RELATED"/>
    <property type="match status" value="1"/>
</dbReference>
<dbReference type="InterPro" id="IPR020094">
    <property type="entry name" value="TruA/RsuA/RluB/E/F_N"/>
</dbReference>
<evidence type="ECO:0000256" key="4">
    <source>
        <dbReference type="ARBA" id="ARBA00023235"/>
    </source>
</evidence>
<dbReference type="SUPFAM" id="SSF55174">
    <property type="entry name" value="Alpha-L RNA-binding motif"/>
    <property type="match status" value="1"/>
</dbReference>
<keyword evidence="4 6" id="KW-0413">Isomerase</keyword>
<evidence type="ECO:0000256" key="5">
    <source>
        <dbReference type="PROSITE-ProRule" id="PRU00182"/>
    </source>
</evidence>
<dbReference type="InterPro" id="IPR000748">
    <property type="entry name" value="PsdUridine_synth_RsuA/RluB/E/F"/>
</dbReference>
<feature type="compositionally biased region" description="Low complexity" evidence="7">
    <location>
        <begin position="442"/>
        <end position="467"/>
    </location>
</feature>
<dbReference type="CDD" id="cd00165">
    <property type="entry name" value="S4"/>
    <property type="match status" value="1"/>
</dbReference>
<feature type="compositionally biased region" description="Basic and acidic residues" evidence="7">
    <location>
        <begin position="387"/>
        <end position="403"/>
    </location>
</feature>
<keyword evidence="3 5" id="KW-0694">RNA-binding</keyword>
<dbReference type="Gene3D" id="3.10.290.10">
    <property type="entry name" value="RNA-binding S4 domain"/>
    <property type="match status" value="1"/>
</dbReference>
<dbReference type="InterPro" id="IPR002942">
    <property type="entry name" value="S4_RNA-bd"/>
</dbReference>
<organism evidence="9 10">
    <name type="scientific">Chelativorans composti</name>
    <dbReference type="NCBI Taxonomy" id="768533"/>
    <lineage>
        <taxon>Bacteria</taxon>
        <taxon>Pseudomonadati</taxon>
        <taxon>Pseudomonadota</taxon>
        <taxon>Alphaproteobacteria</taxon>
        <taxon>Hyphomicrobiales</taxon>
        <taxon>Phyllobacteriaceae</taxon>
        <taxon>Chelativorans</taxon>
    </lineage>
</organism>
<evidence type="ECO:0000256" key="3">
    <source>
        <dbReference type="ARBA" id="ARBA00022884"/>
    </source>
</evidence>